<dbReference type="KEGG" id="vg:41702745"/>
<name>A0A385L387_9CLOS</name>
<protein>
    <submittedName>
        <fullName evidence="4">CPm</fullName>
    </submittedName>
</protein>
<keyword evidence="5" id="KW-1185">Reference proteome</keyword>
<comment type="subcellular location">
    <subcellularLocation>
        <location evidence="1">Virion</location>
    </subcellularLocation>
</comment>
<dbReference type="Proteomes" id="UP000289889">
    <property type="component" value="Segment"/>
</dbReference>
<sequence length="211" mass="23592">MADDAAKKKGFDAATILKNLDVNSIEQYSSEVFNTKENTEINNKIFAKIKELNHANDGDKPIHLLVLLTRLATRTTSRKVKDDEKGYIEYSINGVKYELRDSDIFPYIKQLPQIASQPNGLRKWGATNETGLVFMASKKPQLFESRRCTRAGTPMSKGYLSADFLTGASPDFTELDRAILRRSQEVNLDRVTTDLSGGLISLSDLGNQVTR</sequence>
<dbReference type="GeneID" id="41702745"/>
<evidence type="ECO:0000313" key="4">
    <source>
        <dbReference type="EMBL" id="AYA22228.1"/>
    </source>
</evidence>
<evidence type="ECO:0000313" key="5">
    <source>
        <dbReference type="Proteomes" id="UP000289889"/>
    </source>
</evidence>
<organism evidence="4 5">
    <name type="scientific">Blackcurrant closterovirus 1</name>
    <dbReference type="NCBI Taxonomy" id="2734344"/>
    <lineage>
        <taxon>Viruses</taxon>
        <taxon>Riboviria</taxon>
        <taxon>Orthornavirae</taxon>
        <taxon>Kitrinoviricota</taxon>
        <taxon>Alsuviricetes</taxon>
        <taxon>Martellivirales</taxon>
        <taxon>Closteroviridae</taxon>
        <taxon>Closterovirus</taxon>
        <taxon>Closterovirus uniribi</taxon>
    </lineage>
</organism>
<dbReference type="RefSeq" id="YP_009553645.1">
    <property type="nucleotide sequence ID" value="NC_040834.1"/>
</dbReference>
<dbReference type="EMBL" id="MH267701">
    <property type="protein sequence ID" value="AYA22228.1"/>
    <property type="molecule type" value="Genomic_RNA"/>
</dbReference>
<reference evidence="4 5" key="1">
    <citation type="journal article" date="2018" name="Virus Genes">
        <title>Molecular characterization and detection of a new closterovirus identified from blackcurrant by high-throughput sequencing.</title>
        <authorList>
            <person name="Zheng L."/>
            <person name="Wu L."/>
            <person name="Postman J."/>
            <person name="Liu H."/>
            <person name="Li R."/>
        </authorList>
    </citation>
    <scope>NUCLEOTIDE SEQUENCE [LARGE SCALE GENOMIC DNA]</scope>
    <source>
        <strain evidence="4">BC</strain>
    </source>
</reference>
<keyword evidence="2" id="KW-0167">Capsid protein</keyword>
<keyword evidence="3" id="KW-0946">Virion</keyword>
<proteinExistence type="predicted"/>
<dbReference type="GO" id="GO:0019028">
    <property type="term" value="C:viral capsid"/>
    <property type="evidence" value="ECO:0007669"/>
    <property type="project" value="UniProtKB-KW"/>
</dbReference>
<dbReference type="InterPro" id="IPR002679">
    <property type="entry name" value="Closter_coat"/>
</dbReference>
<dbReference type="Pfam" id="PF01785">
    <property type="entry name" value="Closter_coat"/>
    <property type="match status" value="1"/>
</dbReference>
<accession>A0A385L387</accession>
<evidence type="ECO:0000256" key="3">
    <source>
        <dbReference type="ARBA" id="ARBA00022844"/>
    </source>
</evidence>
<evidence type="ECO:0000256" key="2">
    <source>
        <dbReference type="ARBA" id="ARBA00022561"/>
    </source>
</evidence>
<evidence type="ECO:0000256" key="1">
    <source>
        <dbReference type="ARBA" id="ARBA00004328"/>
    </source>
</evidence>